<reference evidence="2" key="1">
    <citation type="submission" date="2020-08" db="EMBL/GenBank/DDBJ databases">
        <title>Multicomponent nature underlies the extraordinary mechanical properties of spider dragline silk.</title>
        <authorList>
            <person name="Kono N."/>
            <person name="Nakamura H."/>
            <person name="Mori M."/>
            <person name="Yoshida Y."/>
            <person name="Ohtoshi R."/>
            <person name="Malay A.D."/>
            <person name="Moran D.A.P."/>
            <person name="Tomita M."/>
            <person name="Numata K."/>
            <person name="Arakawa K."/>
        </authorList>
    </citation>
    <scope>NUCLEOTIDE SEQUENCE</scope>
</reference>
<gene>
    <name evidence="2" type="ORF">TNIN_77191</name>
</gene>
<comment type="caution">
    <text evidence="2">The sequence shown here is derived from an EMBL/GenBank/DDBJ whole genome shotgun (WGS) entry which is preliminary data.</text>
</comment>
<sequence>MQKFPWAHRLNMELGYMSPLNLRFEKFILERDVYLGIYGDTYTIGYRISLTIYIRVTHLDGRIMIFIKLLQCPEREREGKLLQKEGVPSDGKDLFRKRTNRYSFN</sequence>
<keyword evidence="3" id="KW-1185">Reference proteome</keyword>
<feature type="region of interest" description="Disordered" evidence="1">
    <location>
        <begin position="82"/>
        <end position="105"/>
    </location>
</feature>
<accession>A0A8X7CCU6</accession>
<protein>
    <submittedName>
        <fullName evidence="2">Uncharacterized protein</fullName>
    </submittedName>
</protein>
<evidence type="ECO:0000313" key="2">
    <source>
        <dbReference type="EMBL" id="GFY66799.1"/>
    </source>
</evidence>
<evidence type="ECO:0000313" key="3">
    <source>
        <dbReference type="Proteomes" id="UP000886998"/>
    </source>
</evidence>
<evidence type="ECO:0000256" key="1">
    <source>
        <dbReference type="SAM" id="MobiDB-lite"/>
    </source>
</evidence>
<name>A0A8X7CCU6_9ARAC</name>
<dbReference type="EMBL" id="BMAV01016243">
    <property type="protein sequence ID" value="GFY66799.1"/>
    <property type="molecule type" value="Genomic_DNA"/>
</dbReference>
<proteinExistence type="predicted"/>
<dbReference type="Proteomes" id="UP000886998">
    <property type="component" value="Unassembled WGS sequence"/>
</dbReference>
<dbReference type="AlphaFoldDB" id="A0A8X7CCU6"/>
<organism evidence="2 3">
    <name type="scientific">Trichonephila inaurata madagascariensis</name>
    <dbReference type="NCBI Taxonomy" id="2747483"/>
    <lineage>
        <taxon>Eukaryota</taxon>
        <taxon>Metazoa</taxon>
        <taxon>Ecdysozoa</taxon>
        <taxon>Arthropoda</taxon>
        <taxon>Chelicerata</taxon>
        <taxon>Arachnida</taxon>
        <taxon>Araneae</taxon>
        <taxon>Araneomorphae</taxon>
        <taxon>Entelegynae</taxon>
        <taxon>Araneoidea</taxon>
        <taxon>Nephilidae</taxon>
        <taxon>Trichonephila</taxon>
        <taxon>Trichonephila inaurata</taxon>
    </lineage>
</organism>